<dbReference type="OrthoDB" id="1854593at2759"/>
<evidence type="ECO:0000313" key="10">
    <source>
        <dbReference type="EMBL" id="KAF3336249.1"/>
    </source>
</evidence>
<dbReference type="Proteomes" id="UP000623129">
    <property type="component" value="Unassembled WGS sequence"/>
</dbReference>
<name>A0A833R6Q4_9POAL</name>
<reference evidence="10" key="1">
    <citation type="submission" date="2020-01" db="EMBL/GenBank/DDBJ databases">
        <title>Genome sequence of Kobresia littledalei, the first chromosome-level genome in the family Cyperaceae.</title>
        <authorList>
            <person name="Qu G."/>
        </authorList>
    </citation>
    <scope>NUCLEOTIDE SEQUENCE</scope>
    <source>
        <strain evidence="10">C.B.Clarke</strain>
        <tissue evidence="10">Leaf</tissue>
    </source>
</reference>
<protein>
    <recommendedName>
        <fullName evidence="9">Phospholipid/glycerol acyltransferase domain-containing protein</fullName>
    </recommendedName>
</protein>
<evidence type="ECO:0000259" key="9">
    <source>
        <dbReference type="SMART" id="SM00563"/>
    </source>
</evidence>
<evidence type="ECO:0000256" key="3">
    <source>
        <dbReference type="ARBA" id="ARBA00022679"/>
    </source>
</evidence>
<keyword evidence="4 8" id="KW-0812">Transmembrane</keyword>
<evidence type="ECO:0000256" key="1">
    <source>
        <dbReference type="ARBA" id="ARBA00004141"/>
    </source>
</evidence>
<dbReference type="GO" id="GO:0016020">
    <property type="term" value="C:membrane"/>
    <property type="evidence" value="ECO:0007669"/>
    <property type="project" value="UniProtKB-SubCell"/>
</dbReference>
<dbReference type="PANTHER" id="PTHR15486:SF62">
    <property type="entry name" value="GLYCEROL-3-PHOSPHATE ACYLTRANSFERASE 2-RELATED"/>
    <property type="match status" value="1"/>
</dbReference>
<gene>
    <name evidence="10" type="ORF">FCM35_KLT18835</name>
</gene>
<dbReference type="InterPro" id="IPR002123">
    <property type="entry name" value="Plipid/glycerol_acylTrfase"/>
</dbReference>
<accession>A0A833R6Q4</accession>
<evidence type="ECO:0000256" key="6">
    <source>
        <dbReference type="ARBA" id="ARBA00023136"/>
    </source>
</evidence>
<dbReference type="SUPFAM" id="SSF69593">
    <property type="entry name" value="Glycerol-3-phosphate (1)-acyltransferase"/>
    <property type="match status" value="1"/>
</dbReference>
<dbReference type="InterPro" id="IPR056462">
    <property type="entry name" value="HAD_RAM2/GPAT1-8"/>
</dbReference>
<dbReference type="AlphaFoldDB" id="A0A833R6Q4"/>
<feature type="compositionally biased region" description="Low complexity" evidence="7">
    <location>
        <begin position="22"/>
        <end position="34"/>
    </location>
</feature>
<evidence type="ECO:0000256" key="4">
    <source>
        <dbReference type="ARBA" id="ARBA00022692"/>
    </source>
</evidence>
<dbReference type="GO" id="GO:0016791">
    <property type="term" value="F:phosphatase activity"/>
    <property type="evidence" value="ECO:0007669"/>
    <property type="project" value="TreeGrafter"/>
</dbReference>
<evidence type="ECO:0000256" key="8">
    <source>
        <dbReference type="SAM" id="Phobius"/>
    </source>
</evidence>
<keyword evidence="6 8" id="KW-0472">Membrane</keyword>
<dbReference type="EMBL" id="SWLB01000007">
    <property type="protein sequence ID" value="KAF3336249.1"/>
    <property type="molecule type" value="Genomic_DNA"/>
</dbReference>
<sequence>MANKRSTTNLAQKLLRAFLQHSSTSTNTSTSTSSRKTNAHSTNSKFSHKCYKTKVIDVEGCLLKSCSTFPYFMVVALEAGGGGLLRGLLLLLSYPFICLLGNEIGFKFMVMLTFCGLRKESLVRVGRAILPKHLLEDVSLQGFEMLKKMENGHGRVICVSRMPRVMIEAFLREYLEVEYVLGRELKVLGGFYTGFMQGGEEGEKVLELKEVLKDCSYEISASAFVGFSSSTFVKSQFPLSSYCKEILLVDKEEKKRWQASPRERYPKPLIFHDGRLAFRPTPLNTLFMFLWLPLGFILALLRLTVSLSLPYKLSTPVLAMTNMKWRLLGSGEKTITISEYQYHHSKTTNKRGRLFVCNHRTLIDPIYISVAINRPVHAVSYSLSRVSEILSPISTVRLTRNRNKDATIMGQLLDRGESVVVCPEGTTCREPYLLRFSPLFTELSDEVVPVAVNVRTSMFYATTAGGWKCFDPLYYLMNPSMCYEVQFLEKIDTSDVKVRWYSSTDMANQVQHEIGKALGFKCTMLTRKDKYMMLAGNDGIVGKS</sequence>
<evidence type="ECO:0000313" key="11">
    <source>
        <dbReference type="Proteomes" id="UP000623129"/>
    </source>
</evidence>
<dbReference type="SMART" id="SM00563">
    <property type="entry name" value="PlsC"/>
    <property type="match status" value="1"/>
</dbReference>
<comment type="subcellular location">
    <subcellularLocation>
        <location evidence="1">Membrane</location>
        <topology evidence="1">Multi-pass membrane protein</topology>
    </subcellularLocation>
</comment>
<dbReference type="GO" id="GO:0090447">
    <property type="term" value="F:glycerol-3-phosphate 2-O-acyltransferase activity"/>
    <property type="evidence" value="ECO:0007669"/>
    <property type="project" value="TreeGrafter"/>
</dbReference>
<dbReference type="Pfam" id="PF23270">
    <property type="entry name" value="HAD_RAM2_N"/>
    <property type="match status" value="1"/>
</dbReference>
<proteinExistence type="inferred from homology"/>
<dbReference type="CDD" id="cd06551">
    <property type="entry name" value="LPLAT"/>
    <property type="match status" value="1"/>
</dbReference>
<feature type="region of interest" description="Disordered" evidence="7">
    <location>
        <begin position="21"/>
        <end position="42"/>
    </location>
</feature>
<feature type="transmembrane region" description="Helical" evidence="8">
    <location>
        <begin position="285"/>
        <end position="305"/>
    </location>
</feature>
<keyword evidence="11" id="KW-1185">Reference proteome</keyword>
<keyword evidence="5 8" id="KW-1133">Transmembrane helix</keyword>
<evidence type="ECO:0000256" key="5">
    <source>
        <dbReference type="ARBA" id="ARBA00022989"/>
    </source>
</evidence>
<evidence type="ECO:0000256" key="2">
    <source>
        <dbReference type="ARBA" id="ARBA00007937"/>
    </source>
</evidence>
<organism evidence="10 11">
    <name type="scientific">Carex littledalei</name>
    <dbReference type="NCBI Taxonomy" id="544730"/>
    <lineage>
        <taxon>Eukaryota</taxon>
        <taxon>Viridiplantae</taxon>
        <taxon>Streptophyta</taxon>
        <taxon>Embryophyta</taxon>
        <taxon>Tracheophyta</taxon>
        <taxon>Spermatophyta</taxon>
        <taxon>Magnoliopsida</taxon>
        <taxon>Liliopsida</taxon>
        <taxon>Poales</taxon>
        <taxon>Cyperaceae</taxon>
        <taxon>Cyperoideae</taxon>
        <taxon>Cariceae</taxon>
        <taxon>Carex</taxon>
        <taxon>Carex subgen. Euthyceras</taxon>
    </lineage>
</organism>
<dbReference type="PANTHER" id="PTHR15486">
    <property type="entry name" value="ANCIENT UBIQUITOUS PROTEIN"/>
    <property type="match status" value="1"/>
</dbReference>
<dbReference type="GO" id="GO:0010143">
    <property type="term" value="P:cutin biosynthetic process"/>
    <property type="evidence" value="ECO:0007669"/>
    <property type="project" value="TreeGrafter"/>
</dbReference>
<evidence type="ECO:0000256" key="7">
    <source>
        <dbReference type="SAM" id="MobiDB-lite"/>
    </source>
</evidence>
<comment type="caution">
    <text evidence="10">The sequence shown here is derived from an EMBL/GenBank/DDBJ whole genome shotgun (WGS) entry which is preliminary data.</text>
</comment>
<keyword evidence="3" id="KW-0808">Transferase</keyword>
<feature type="domain" description="Phospholipid/glycerol acyltransferase" evidence="9">
    <location>
        <begin position="353"/>
        <end position="455"/>
    </location>
</feature>
<comment type="similarity">
    <text evidence="2">Belongs to the GPAT/DAPAT family.</text>
</comment>
<dbReference type="Pfam" id="PF01553">
    <property type="entry name" value="Acyltransferase"/>
    <property type="match status" value="1"/>
</dbReference>